<gene>
    <name evidence="2" type="primary">LOC103509512</name>
</gene>
<dbReference type="PaxDb" id="121845-A0A1S3D1R1"/>
<dbReference type="Proteomes" id="UP000079169">
    <property type="component" value="Unplaced"/>
</dbReference>
<dbReference type="KEGG" id="dci:103509512"/>
<name>A0A1S3D1R1_DIACI</name>
<dbReference type="AlphaFoldDB" id="A0A1S3D1R1"/>
<organism evidence="1 2">
    <name type="scientific">Diaphorina citri</name>
    <name type="common">Asian citrus psyllid</name>
    <dbReference type="NCBI Taxonomy" id="121845"/>
    <lineage>
        <taxon>Eukaryota</taxon>
        <taxon>Metazoa</taxon>
        <taxon>Ecdysozoa</taxon>
        <taxon>Arthropoda</taxon>
        <taxon>Hexapoda</taxon>
        <taxon>Insecta</taxon>
        <taxon>Pterygota</taxon>
        <taxon>Neoptera</taxon>
        <taxon>Paraneoptera</taxon>
        <taxon>Hemiptera</taxon>
        <taxon>Sternorrhyncha</taxon>
        <taxon>Psylloidea</taxon>
        <taxon>Psyllidae</taxon>
        <taxon>Diaphorininae</taxon>
        <taxon>Diaphorina</taxon>
    </lineage>
</organism>
<proteinExistence type="predicted"/>
<reference evidence="2" key="1">
    <citation type="submission" date="2025-08" db="UniProtKB">
        <authorList>
            <consortium name="RefSeq"/>
        </authorList>
    </citation>
    <scope>IDENTIFICATION</scope>
</reference>
<keyword evidence="1" id="KW-1185">Reference proteome</keyword>
<evidence type="ECO:0000313" key="2">
    <source>
        <dbReference type="RefSeq" id="XP_008472357.2"/>
    </source>
</evidence>
<accession>A0A1S3D1R1</accession>
<protein>
    <submittedName>
        <fullName evidence="2">Uncharacterized protein LOC103509512</fullName>
    </submittedName>
</protein>
<dbReference type="GeneID" id="103509512"/>
<dbReference type="RefSeq" id="XP_008472357.2">
    <property type="nucleotide sequence ID" value="XM_008474135.3"/>
</dbReference>
<sequence length="263" mass="29230">MSETERFEEFKKKILQGESTSKKLKPVFAKWGACQVLAESKAANKNQINTTKELEMVRNAVLKRDLTPFNQSVSEKAEKFVPHITSMEKKTTPSVTSIVKTVEKDTLPVKSVVKPVEKATSVTSLLKTAEIGNVSSRDLVLKRGPTSSDNSVVKRKYDSNGDLVLTHSSETNDKETRKKEYDLSDYPMFTSSDIIRRRKEYVSAKDLVLEKGPVSVSKGSVSDLSSKFESTRDLVVKRGPVEDTLNRLPSAGSLIVTRGPVYL</sequence>
<evidence type="ECO:0000313" key="1">
    <source>
        <dbReference type="Proteomes" id="UP000079169"/>
    </source>
</evidence>